<keyword evidence="2" id="KW-1185">Reference proteome</keyword>
<gene>
    <name evidence="1" type="ORF">PZL22_002268</name>
</gene>
<evidence type="ECO:0000313" key="2">
    <source>
        <dbReference type="Proteomes" id="UP001233264"/>
    </source>
</evidence>
<accession>A0ABY8TE21</accession>
<name>A0ABY8TE21_9HYPH</name>
<dbReference type="Proteomes" id="UP001233264">
    <property type="component" value="Chromosome"/>
</dbReference>
<evidence type="ECO:0008006" key="3">
    <source>
        <dbReference type="Google" id="ProtNLM"/>
    </source>
</evidence>
<dbReference type="EMBL" id="CP120365">
    <property type="protein sequence ID" value="WHS94540.1"/>
    <property type="molecule type" value="Genomic_DNA"/>
</dbReference>
<reference evidence="1 2" key="1">
    <citation type="submission" date="2023-03" db="EMBL/GenBank/DDBJ databases">
        <authorList>
            <person name="Menendez E."/>
            <person name="Kaur S."/>
            <person name="Flores-Felix J.D."/>
            <person name="diCenzo G.C."/>
            <person name="Peix A."/>
            <person name="Velazquez E."/>
        </authorList>
    </citation>
    <scope>NUCLEOTIDE SEQUENCE [LARGE SCALE GENOMIC DNA]</scope>
    <source>
        <strain evidence="1 2">CCBAU 71714</strain>
    </source>
</reference>
<protein>
    <recommendedName>
        <fullName evidence="3">XRE family transcriptional regulator</fullName>
    </recommendedName>
</protein>
<sequence>MKRTVFEVVTVHKVTDTATPGVYDLDLTLKVNSVEERFEHYVSTPDDSIGANPAIRMWMKQHPDFPVQNYVPPTKEQIRASLPSLTTRRLRLGLLNNGFTPSQVTAAIEAMQEGPEKEVAKIEWEYATTFKRMHPMIGAIAAALGVSDDQIDAMWSTSADL</sequence>
<organism evidence="1 2">
    <name type="scientific">Sinorhizobium kummerowiae</name>
    <dbReference type="NCBI Taxonomy" id="158892"/>
    <lineage>
        <taxon>Bacteria</taxon>
        <taxon>Pseudomonadati</taxon>
        <taxon>Pseudomonadota</taxon>
        <taxon>Alphaproteobacteria</taxon>
        <taxon>Hyphomicrobiales</taxon>
        <taxon>Rhizobiaceae</taxon>
        <taxon>Sinorhizobium/Ensifer group</taxon>
        <taxon>Sinorhizobium</taxon>
    </lineage>
</organism>
<dbReference type="RefSeq" id="WP_003530061.1">
    <property type="nucleotide sequence ID" value="NZ_CP120365.1"/>
</dbReference>
<evidence type="ECO:0000313" key="1">
    <source>
        <dbReference type="EMBL" id="WHS94540.1"/>
    </source>
</evidence>
<proteinExistence type="predicted"/>